<dbReference type="GO" id="GO:0006612">
    <property type="term" value="P:protein targeting to membrane"/>
    <property type="evidence" value="ECO:0007669"/>
    <property type="project" value="TreeGrafter"/>
</dbReference>
<name>A0A7R8X474_9CRUS</name>
<evidence type="ECO:0000256" key="6">
    <source>
        <dbReference type="ARBA" id="ARBA00025010"/>
    </source>
</evidence>
<dbReference type="InterPro" id="IPR037202">
    <property type="entry name" value="ESCRT_assembly_dom"/>
</dbReference>
<keyword evidence="4" id="KW-0967">Endosome</keyword>
<dbReference type="PROSITE" id="PS51314">
    <property type="entry name" value="VPS37_C"/>
    <property type="match status" value="1"/>
</dbReference>
<evidence type="ECO:0000313" key="10">
    <source>
        <dbReference type="Proteomes" id="UP000677054"/>
    </source>
</evidence>
<dbReference type="OrthoDB" id="10260857at2759"/>
<dbReference type="EMBL" id="CAJPEV010000438">
    <property type="protein sequence ID" value="CAG0885284.1"/>
    <property type="molecule type" value="Genomic_DNA"/>
</dbReference>
<dbReference type="Gene3D" id="1.10.287.660">
    <property type="entry name" value="Helix hairpin bin"/>
    <property type="match status" value="1"/>
</dbReference>
<protein>
    <recommendedName>
        <fullName evidence="8">VPS37 C-terminal domain-containing protein</fullName>
    </recommendedName>
</protein>
<evidence type="ECO:0000256" key="5">
    <source>
        <dbReference type="ARBA" id="ARBA00022927"/>
    </source>
</evidence>
<dbReference type="PANTHER" id="PTHR13678:SF25">
    <property type="entry name" value="EG:115C2.5 PROTEIN"/>
    <property type="match status" value="1"/>
</dbReference>
<evidence type="ECO:0000259" key="8">
    <source>
        <dbReference type="PROSITE" id="PS51314"/>
    </source>
</evidence>
<keyword evidence="10" id="KW-1185">Reference proteome</keyword>
<evidence type="ECO:0000256" key="2">
    <source>
        <dbReference type="ARBA" id="ARBA00007617"/>
    </source>
</evidence>
<dbReference type="InterPro" id="IPR009851">
    <property type="entry name" value="Mod_r"/>
</dbReference>
<organism evidence="9">
    <name type="scientific">Darwinula stevensoni</name>
    <dbReference type="NCBI Taxonomy" id="69355"/>
    <lineage>
        <taxon>Eukaryota</taxon>
        <taxon>Metazoa</taxon>
        <taxon>Ecdysozoa</taxon>
        <taxon>Arthropoda</taxon>
        <taxon>Crustacea</taxon>
        <taxon>Oligostraca</taxon>
        <taxon>Ostracoda</taxon>
        <taxon>Podocopa</taxon>
        <taxon>Podocopida</taxon>
        <taxon>Darwinulocopina</taxon>
        <taxon>Darwinuloidea</taxon>
        <taxon>Darwinulidae</taxon>
        <taxon>Darwinula</taxon>
    </lineage>
</organism>
<evidence type="ECO:0000256" key="4">
    <source>
        <dbReference type="ARBA" id="ARBA00022753"/>
    </source>
</evidence>
<reference evidence="9" key="1">
    <citation type="submission" date="2020-11" db="EMBL/GenBank/DDBJ databases">
        <authorList>
            <person name="Tran Van P."/>
        </authorList>
    </citation>
    <scope>NUCLEOTIDE SEQUENCE</scope>
</reference>
<sequence length="182" mass="21150">MAAYSSSGAPASLQSLLVCLGGLNEDRLKQLREDDEELEAFMRNTHIFQDYDNSIEAVIAENSELAEANLSHKTDLNEKRKRVLEKFNEYVTLKKTLEEKSEKYRQLSTKYSPESIQACLSEAVLQKDEESEDFAEKFLYEEISLDDFLPDYMSLRKVSHLRRLKEEKLLKQLEQLKQTGLF</sequence>
<dbReference type="PANTHER" id="PTHR13678">
    <property type="entry name" value="VACUOLAR PROTEIN SORTING-ASSOCIATED PROTEIN 37"/>
    <property type="match status" value="1"/>
</dbReference>
<comment type="subcellular location">
    <subcellularLocation>
        <location evidence="1">Late endosome membrane</location>
        <topology evidence="1">Peripheral membrane protein</topology>
    </subcellularLocation>
</comment>
<keyword evidence="3 7" id="KW-0813">Transport</keyword>
<evidence type="ECO:0000256" key="7">
    <source>
        <dbReference type="PROSITE-ProRule" id="PRU00646"/>
    </source>
</evidence>
<dbReference type="Pfam" id="PF07200">
    <property type="entry name" value="Mod_r"/>
    <property type="match status" value="1"/>
</dbReference>
<dbReference type="GO" id="GO:0000813">
    <property type="term" value="C:ESCRT I complex"/>
    <property type="evidence" value="ECO:0007669"/>
    <property type="project" value="TreeGrafter"/>
</dbReference>
<feature type="domain" description="VPS37 C-terminal" evidence="8">
    <location>
        <begin position="94"/>
        <end position="182"/>
    </location>
</feature>
<gene>
    <name evidence="9" type="ORF">DSTB1V02_LOCUS3397</name>
</gene>
<dbReference type="GO" id="GO:0031902">
    <property type="term" value="C:late endosome membrane"/>
    <property type="evidence" value="ECO:0007669"/>
    <property type="project" value="UniProtKB-SubCell"/>
</dbReference>
<evidence type="ECO:0000256" key="1">
    <source>
        <dbReference type="ARBA" id="ARBA00004633"/>
    </source>
</evidence>
<dbReference type="Proteomes" id="UP000677054">
    <property type="component" value="Unassembled WGS sequence"/>
</dbReference>
<evidence type="ECO:0000256" key="3">
    <source>
        <dbReference type="ARBA" id="ARBA00022448"/>
    </source>
</evidence>
<evidence type="ECO:0000313" key="9">
    <source>
        <dbReference type="EMBL" id="CAD7243479.1"/>
    </source>
</evidence>
<dbReference type="SUPFAM" id="SSF140111">
    <property type="entry name" value="Endosomal sorting complex assembly domain"/>
    <property type="match status" value="1"/>
</dbReference>
<proteinExistence type="inferred from homology"/>
<dbReference type="GO" id="GO:0043162">
    <property type="term" value="P:ubiquitin-dependent protein catabolic process via the multivesicular body sorting pathway"/>
    <property type="evidence" value="ECO:0007669"/>
    <property type="project" value="TreeGrafter"/>
</dbReference>
<comment type="similarity">
    <text evidence="2">Belongs to the VPS37 family.</text>
</comment>
<accession>A0A7R8X474</accession>
<dbReference type="AlphaFoldDB" id="A0A7R8X474"/>
<dbReference type="GO" id="GO:0006623">
    <property type="term" value="P:protein targeting to vacuole"/>
    <property type="evidence" value="ECO:0007669"/>
    <property type="project" value="TreeGrafter"/>
</dbReference>
<keyword evidence="5 7" id="KW-0653">Protein transport</keyword>
<dbReference type="InterPro" id="IPR029012">
    <property type="entry name" value="Helix_hairpin_bin_sf"/>
</dbReference>
<comment type="function">
    <text evidence="6">Component of the ESCRT-I complex, a regulator of vesicular trafficking process. Required for the sorting of endocytic ubiquitinated cargos into multivesicular bodies. May be involved in cell growth and differentiation.</text>
</comment>
<dbReference type="EMBL" id="LR899955">
    <property type="protein sequence ID" value="CAD7243479.1"/>
    <property type="molecule type" value="Genomic_DNA"/>
</dbReference>